<dbReference type="Proteomes" id="UP000605518">
    <property type="component" value="Segment"/>
</dbReference>
<evidence type="ECO:0000313" key="2">
    <source>
        <dbReference type="Proteomes" id="UP000605518"/>
    </source>
</evidence>
<evidence type="ECO:0000313" key="1">
    <source>
        <dbReference type="EMBL" id="QIG68180.1"/>
    </source>
</evidence>
<accession>A0A7S5QYH7</accession>
<protein>
    <submittedName>
        <fullName evidence="1">Uncharacterized protein</fullName>
    </submittedName>
</protein>
<name>A0A7S5QYH7_9CAUD</name>
<sequence>MRRKERETLCRLIARYEWNTTSGTSEAAALGSVARDLREEFKITHEDVYFHLAWQVKELYEAKTETKLTDDEFDQLVDYIDTDYSHFVDSFEAVGWERLMEIVLNYWDNQS</sequence>
<reference evidence="1" key="1">
    <citation type="submission" date="2020-01" db="EMBL/GenBank/DDBJ databases">
        <title>Patterns of diversity and host range of bacteriophage communities associated with bean-nodulatin bacteria.</title>
        <authorList>
            <person name="Vann Cauwenberghe J."/>
            <person name="Santamaria R.I."/>
            <person name="Bustos P."/>
            <person name="Juarez S."/>
            <person name="Gonzalez V."/>
        </authorList>
    </citation>
    <scope>NUCLEOTIDE SEQUENCE</scope>
</reference>
<organism evidence="1 2">
    <name type="scientific">Rhizobium phage RHph_Y68</name>
    <dbReference type="NCBI Taxonomy" id="2509787"/>
    <lineage>
        <taxon>Viruses</taxon>
        <taxon>Duplodnaviria</taxon>
        <taxon>Heunggongvirae</taxon>
        <taxon>Uroviricota</taxon>
        <taxon>Caudoviricetes</taxon>
        <taxon>Pootjesviridae</taxon>
        <taxon>Staniewskivirinae</taxon>
        <taxon>Trinifflemingvirus</taxon>
        <taxon>Trinifflemingvirus Y68</taxon>
    </lineage>
</organism>
<proteinExistence type="predicted"/>
<dbReference type="EMBL" id="MN988486">
    <property type="protein sequence ID" value="QIG68180.1"/>
    <property type="molecule type" value="Genomic_DNA"/>
</dbReference>
<gene>
    <name evidence="1" type="ORF">EVB55_245</name>
</gene>
<keyword evidence="2" id="KW-1185">Reference proteome</keyword>